<evidence type="ECO:0000256" key="7">
    <source>
        <dbReference type="SAM" id="MobiDB-lite"/>
    </source>
</evidence>
<evidence type="ECO:0000259" key="9">
    <source>
        <dbReference type="PROSITE" id="PS50041"/>
    </source>
</evidence>
<dbReference type="PANTHER" id="PTHR14789">
    <property type="entry name" value="CHONDROLECTIN VARIANT CHODLFDELTAE"/>
    <property type="match status" value="1"/>
</dbReference>
<feature type="region of interest" description="Disordered" evidence="7">
    <location>
        <begin position="177"/>
        <end position="214"/>
    </location>
</feature>
<evidence type="ECO:0000256" key="8">
    <source>
        <dbReference type="SAM" id="SignalP"/>
    </source>
</evidence>
<keyword evidence="4" id="KW-0430">Lectin</keyword>
<feature type="signal peptide" evidence="8">
    <location>
        <begin position="1"/>
        <end position="18"/>
    </location>
</feature>
<keyword evidence="10" id="KW-0675">Receptor</keyword>
<feature type="domain" description="C-type lectin" evidence="9">
    <location>
        <begin position="43"/>
        <end position="157"/>
    </location>
</feature>
<organism evidence="10 11">
    <name type="scientific">Plakobranchus ocellatus</name>
    <dbReference type="NCBI Taxonomy" id="259542"/>
    <lineage>
        <taxon>Eukaryota</taxon>
        <taxon>Metazoa</taxon>
        <taxon>Spiralia</taxon>
        <taxon>Lophotrochozoa</taxon>
        <taxon>Mollusca</taxon>
        <taxon>Gastropoda</taxon>
        <taxon>Heterobranchia</taxon>
        <taxon>Euthyneura</taxon>
        <taxon>Panpulmonata</taxon>
        <taxon>Sacoglossa</taxon>
        <taxon>Placobranchoidea</taxon>
        <taxon>Plakobranchidae</taxon>
        <taxon>Plakobranchus</taxon>
    </lineage>
</organism>
<proteinExistence type="predicted"/>
<feature type="chain" id="PRO_5043719150" evidence="8">
    <location>
        <begin position="19"/>
        <end position="246"/>
    </location>
</feature>
<evidence type="ECO:0000313" key="11">
    <source>
        <dbReference type="Proteomes" id="UP000735302"/>
    </source>
</evidence>
<evidence type="ECO:0000256" key="1">
    <source>
        <dbReference type="ARBA" id="ARBA00004479"/>
    </source>
</evidence>
<comment type="subcellular location">
    <subcellularLocation>
        <location evidence="1">Membrane</location>
        <topology evidence="1">Single-pass type I membrane protein</topology>
    </subcellularLocation>
</comment>
<sequence>MALMFFLIFIGLSSEVLSAAVLNRKSLCPQNVLDKYEDSLLVTQEACYLFEANHRISYWNAVKQCRKDGGTLVSIADRKENYLIIKKLQELRMRNKFWIGLYRPMPKEGVESQKFLWLDRSDTSFTFWQNEKGKEGKKQRCVFMDANQAGRWADSGCWCEASTCPGYICKYVPKDEEPSTTVKTTPADTTPDQPAGGQITDTTAPAPPSGDKDDQECNFSCPDLSCGMNGYKYDKDTGCQVCECNE</sequence>
<dbReference type="InterPro" id="IPR016187">
    <property type="entry name" value="CTDL_fold"/>
</dbReference>
<dbReference type="EMBL" id="BLXT01004630">
    <property type="protein sequence ID" value="GFO15882.1"/>
    <property type="molecule type" value="Genomic_DNA"/>
</dbReference>
<evidence type="ECO:0000256" key="5">
    <source>
        <dbReference type="ARBA" id="ARBA00022989"/>
    </source>
</evidence>
<dbReference type="InterPro" id="IPR001304">
    <property type="entry name" value="C-type_lectin-like"/>
</dbReference>
<reference evidence="10 11" key="1">
    <citation type="journal article" date="2021" name="Elife">
        <title>Chloroplast acquisition without the gene transfer in kleptoplastic sea slugs, Plakobranchus ocellatus.</title>
        <authorList>
            <person name="Maeda T."/>
            <person name="Takahashi S."/>
            <person name="Yoshida T."/>
            <person name="Shimamura S."/>
            <person name="Takaki Y."/>
            <person name="Nagai Y."/>
            <person name="Toyoda A."/>
            <person name="Suzuki Y."/>
            <person name="Arimoto A."/>
            <person name="Ishii H."/>
            <person name="Satoh N."/>
            <person name="Nishiyama T."/>
            <person name="Hasebe M."/>
            <person name="Maruyama T."/>
            <person name="Minagawa J."/>
            <person name="Obokata J."/>
            <person name="Shigenobu S."/>
        </authorList>
    </citation>
    <scope>NUCLEOTIDE SEQUENCE [LARGE SCALE GENOMIC DNA]</scope>
</reference>
<name>A0AAV4B9K9_9GAST</name>
<evidence type="ECO:0000256" key="6">
    <source>
        <dbReference type="ARBA" id="ARBA00023136"/>
    </source>
</evidence>
<keyword evidence="3 8" id="KW-0732">Signal</keyword>
<keyword evidence="6" id="KW-0472">Membrane</keyword>
<evidence type="ECO:0000256" key="3">
    <source>
        <dbReference type="ARBA" id="ARBA00022729"/>
    </source>
</evidence>
<gene>
    <name evidence="10" type="ORF">PoB_004238700</name>
</gene>
<dbReference type="CDD" id="cd00037">
    <property type="entry name" value="CLECT"/>
    <property type="match status" value="1"/>
</dbReference>
<protein>
    <submittedName>
        <fullName evidence="10">Mannose receptor</fullName>
    </submittedName>
</protein>
<dbReference type="SUPFAM" id="SSF56436">
    <property type="entry name" value="C-type lectin-like"/>
    <property type="match status" value="1"/>
</dbReference>
<evidence type="ECO:0000256" key="4">
    <source>
        <dbReference type="ARBA" id="ARBA00022734"/>
    </source>
</evidence>
<dbReference type="AlphaFoldDB" id="A0AAV4B9K9"/>
<dbReference type="Pfam" id="PF00059">
    <property type="entry name" value="Lectin_C"/>
    <property type="match status" value="1"/>
</dbReference>
<dbReference type="SMART" id="SM00034">
    <property type="entry name" value="CLECT"/>
    <property type="match status" value="1"/>
</dbReference>
<keyword evidence="5" id="KW-1133">Transmembrane helix</keyword>
<evidence type="ECO:0000256" key="2">
    <source>
        <dbReference type="ARBA" id="ARBA00022692"/>
    </source>
</evidence>
<dbReference type="GO" id="GO:0016020">
    <property type="term" value="C:membrane"/>
    <property type="evidence" value="ECO:0007669"/>
    <property type="project" value="UniProtKB-SubCell"/>
</dbReference>
<evidence type="ECO:0000313" key="10">
    <source>
        <dbReference type="EMBL" id="GFO15882.1"/>
    </source>
</evidence>
<dbReference type="InterPro" id="IPR051505">
    <property type="entry name" value="C-type_lectin_domain"/>
</dbReference>
<keyword evidence="2" id="KW-0812">Transmembrane</keyword>
<dbReference type="PROSITE" id="PS50041">
    <property type="entry name" value="C_TYPE_LECTIN_2"/>
    <property type="match status" value="1"/>
</dbReference>
<keyword evidence="11" id="KW-1185">Reference proteome</keyword>
<dbReference type="GO" id="GO:0030246">
    <property type="term" value="F:carbohydrate binding"/>
    <property type="evidence" value="ECO:0007669"/>
    <property type="project" value="UniProtKB-KW"/>
</dbReference>
<accession>A0AAV4B9K9</accession>
<dbReference type="Proteomes" id="UP000735302">
    <property type="component" value="Unassembled WGS sequence"/>
</dbReference>
<dbReference type="Gene3D" id="3.10.100.10">
    <property type="entry name" value="Mannose-Binding Protein A, subunit A"/>
    <property type="match status" value="1"/>
</dbReference>
<comment type="caution">
    <text evidence="10">The sequence shown here is derived from an EMBL/GenBank/DDBJ whole genome shotgun (WGS) entry which is preliminary data.</text>
</comment>
<feature type="compositionally biased region" description="Low complexity" evidence="7">
    <location>
        <begin position="179"/>
        <end position="195"/>
    </location>
</feature>
<dbReference type="InterPro" id="IPR016186">
    <property type="entry name" value="C-type_lectin-like/link_sf"/>
</dbReference>